<gene>
    <name evidence="7" type="ORF">CXQ85_003743</name>
</gene>
<evidence type="ECO:0000256" key="1">
    <source>
        <dbReference type="ARBA" id="ARBA00004395"/>
    </source>
</evidence>
<organism evidence="7 8">
    <name type="scientific">Candidozyma haemuli</name>
    <dbReference type="NCBI Taxonomy" id="45357"/>
    <lineage>
        <taxon>Eukaryota</taxon>
        <taxon>Fungi</taxon>
        <taxon>Dikarya</taxon>
        <taxon>Ascomycota</taxon>
        <taxon>Saccharomycotina</taxon>
        <taxon>Pichiomycetes</taxon>
        <taxon>Metschnikowiaceae</taxon>
        <taxon>Candidozyma</taxon>
    </lineage>
</organism>
<evidence type="ECO:0000259" key="5">
    <source>
        <dbReference type="Pfam" id="PF10392"/>
    </source>
</evidence>
<evidence type="ECO:0000256" key="3">
    <source>
        <dbReference type="ARBA" id="ARBA00023034"/>
    </source>
</evidence>
<dbReference type="PANTHER" id="PTHR13228">
    <property type="entry name" value="CONSERVED OLIGOMERIC GOLGI COMPLEX COMPONENT 5"/>
    <property type="match status" value="1"/>
</dbReference>
<name>A0A2V1B145_9ASCO</name>
<dbReference type="VEuPathDB" id="FungiDB:CXQ85_003743"/>
<evidence type="ECO:0000313" key="8">
    <source>
        <dbReference type="Proteomes" id="UP000244309"/>
    </source>
</evidence>
<evidence type="ECO:0000256" key="4">
    <source>
        <dbReference type="ARBA" id="ARBA00023136"/>
    </source>
</evidence>
<comment type="caution">
    <text evidence="7">The sequence shown here is derived from an EMBL/GenBank/DDBJ whole genome shotgun (WGS) entry which is preliminary data.</text>
</comment>
<dbReference type="Pfam" id="PF20649">
    <property type="entry name" value="COG5_C"/>
    <property type="match status" value="1"/>
</dbReference>
<dbReference type="InterPro" id="IPR049176">
    <property type="entry name" value="COG5_N"/>
</dbReference>
<evidence type="ECO:0000259" key="6">
    <source>
        <dbReference type="Pfam" id="PF20649"/>
    </source>
</evidence>
<protein>
    <recommendedName>
        <fullName evidence="2">Conserved oligomeric Golgi complex subunit 5</fullName>
    </recommendedName>
</protein>
<dbReference type="STRING" id="45357.A0A2V1B145"/>
<keyword evidence="4" id="KW-0472">Membrane</keyword>
<feature type="domain" description="Conserved oligomeric Golgi complex subunit 5 N-terminal" evidence="5">
    <location>
        <begin position="10"/>
        <end position="142"/>
    </location>
</feature>
<dbReference type="OrthoDB" id="18786at2759"/>
<dbReference type="InterPro" id="IPR048485">
    <property type="entry name" value="COG5_helical"/>
</dbReference>
<dbReference type="GO" id="GO:0006891">
    <property type="term" value="P:intra-Golgi vesicle-mediated transport"/>
    <property type="evidence" value="ECO:0007669"/>
    <property type="project" value="InterPro"/>
</dbReference>
<dbReference type="EMBL" id="PKFO01000011">
    <property type="protein sequence ID" value="PVH23453.1"/>
    <property type="molecule type" value="Genomic_DNA"/>
</dbReference>
<dbReference type="GO" id="GO:0017119">
    <property type="term" value="C:Golgi transport complex"/>
    <property type="evidence" value="ECO:0007669"/>
    <property type="project" value="InterPro"/>
</dbReference>
<comment type="subcellular location">
    <subcellularLocation>
        <location evidence="1">Golgi apparatus membrane</location>
        <topology evidence="1">Peripheral membrane protein</topology>
    </subcellularLocation>
</comment>
<evidence type="ECO:0000256" key="2">
    <source>
        <dbReference type="ARBA" id="ARBA00020974"/>
    </source>
</evidence>
<keyword evidence="8" id="KW-1185">Reference proteome</keyword>
<keyword evidence="3" id="KW-0333">Golgi apparatus</keyword>
<evidence type="ECO:0000313" key="7">
    <source>
        <dbReference type="EMBL" id="PVH23453.1"/>
    </source>
</evidence>
<dbReference type="GO" id="GO:0000139">
    <property type="term" value="C:Golgi membrane"/>
    <property type="evidence" value="ECO:0007669"/>
    <property type="project" value="UniProtKB-SubCell"/>
</dbReference>
<dbReference type="RefSeq" id="XP_025344393.1">
    <property type="nucleotide sequence ID" value="XM_025487377.1"/>
</dbReference>
<dbReference type="Proteomes" id="UP000244309">
    <property type="component" value="Unassembled WGS sequence"/>
</dbReference>
<dbReference type="Pfam" id="PF10392">
    <property type="entry name" value="COG5_N"/>
    <property type="match status" value="1"/>
</dbReference>
<dbReference type="InterPro" id="IPR019465">
    <property type="entry name" value="Cog5"/>
</dbReference>
<dbReference type="PANTHER" id="PTHR13228:SF3">
    <property type="entry name" value="CONSERVED OLIGOMERIC GOLGI COMPLEX SUBUNIT 5"/>
    <property type="match status" value="1"/>
</dbReference>
<sequence>MSAQAIEDFEAFLEDSFEPTKFAGSLLLATNVADDSELDLATPIKKLQFDANECETRIEQLARSHTAELVDSFTKIESTKNIMGSTVTPSVERVKKSYARIQREIVDPYKEATELNEALKKIHATSTLLRGAGFLILFIQQLQDCEAAGSDPVRMARLYGLMEKFYKGRLLSNSTDFGDVFSLKFVKEYRAVYQARSVEFLSSLSEKISNDIAHHNSFKESNDALRSNISALHILNSKELFSVLDKGALSKSVQIASTQLSRALQSPRSFGSALGDTKQFASSFVSTLEALLRACHGSDEKSLYTEFVEYLSAPSLEKVYWERLVLKFKRNIATTMARGGPIAKSLVTNYSNMASSVKSMFEPEIANLLQDAIVIIDNAPK</sequence>
<accession>A0A2V1B145</accession>
<dbReference type="GeneID" id="37009073"/>
<dbReference type="AlphaFoldDB" id="A0A2V1B145"/>
<feature type="domain" description="Conserved oligomeric Golgi complex subunit 5 helical" evidence="6">
    <location>
        <begin position="182"/>
        <end position="361"/>
    </location>
</feature>
<proteinExistence type="predicted"/>
<reference evidence="7 8" key="1">
    <citation type="submission" date="2017-12" db="EMBL/GenBank/DDBJ databases">
        <title>Genome Sequence of a Multidrug-Resistant Candida haemulonii Isolate from a Patient with Chronic Leg Ulcers in Israel.</title>
        <authorList>
            <person name="Chow N.A."/>
            <person name="Gade L."/>
            <person name="Batra D."/>
            <person name="Rowe L.A."/>
            <person name="Ben-Ami R."/>
            <person name="Loparev V.N."/>
            <person name="Litvintseva A.P."/>
        </authorList>
    </citation>
    <scope>NUCLEOTIDE SEQUENCE [LARGE SCALE GENOMIC DNA]</scope>
    <source>
        <strain evidence="7 8">B11899</strain>
    </source>
</reference>